<reference evidence="5 6" key="1">
    <citation type="journal article" date="2020" name="mSystems">
        <title>Defining Genomic and Predicted Metabolic Features of the Acetobacterium Genus.</title>
        <authorList>
            <person name="Ross D.E."/>
            <person name="Marshall C.W."/>
            <person name="Gulliver D."/>
            <person name="May H.D."/>
            <person name="Norman R.S."/>
        </authorList>
    </citation>
    <scope>NUCLEOTIDE SEQUENCE [LARGE SCALE GENOMIC DNA]</scope>
    <source>
        <strain evidence="5 6">DSM 9173</strain>
    </source>
</reference>
<gene>
    <name evidence="5" type="ORF">GH807_12960</name>
</gene>
<dbReference type="EMBL" id="WJBB01000018">
    <property type="protein sequence ID" value="MBC3797954.1"/>
    <property type="molecule type" value="Genomic_DNA"/>
</dbReference>
<dbReference type="SUPFAM" id="SSF52172">
    <property type="entry name" value="CheY-like"/>
    <property type="match status" value="1"/>
</dbReference>
<evidence type="ECO:0000256" key="1">
    <source>
        <dbReference type="ARBA" id="ARBA00018672"/>
    </source>
</evidence>
<keyword evidence="6" id="KW-1185">Reference proteome</keyword>
<sequence>MVFNKLIKKIRNKLPENRARIIIITVLADTDYVHQAFELGCEAYAAKPIDTDKLIEVMSKLGITKND</sequence>
<comment type="caution">
    <text evidence="3">Lacks conserved residue(s) required for the propagation of feature annotation.</text>
</comment>
<organism evidence="5 6">
    <name type="scientific">Acetobacterium tundrae</name>
    <dbReference type="NCBI Taxonomy" id="132932"/>
    <lineage>
        <taxon>Bacteria</taxon>
        <taxon>Bacillati</taxon>
        <taxon>Bacillota</taxon>
        <taxon>Clostridia</taxon>
        <taxon>Eubacteriales</taxon>
        <taxon>Eubacteriaceae</taxon>
        <taxon>Acetobacterium</taxon>
    </lineage>
</organism>
<evidence type="ECO:0000256" key="3">
    <source>
        <dbReference type="PROSITE-ProRule" id="PRU00169"/>
    </source>
</evidence>
<name>A0ABR6WND1_9FIRM</name>
<evidence type="ECO:0000313" key="6">
    <source>
        <dbReference type="Proteomes" id="UP000653358"/>
    </source>
</evidence>
<proteinExistence type="predicted"/>
<dbReference type="InterPro" id="IPR001789">
    <property type="entry name" value="Sig_transdc_resp-reg_receiver"/>
</dbReference>
<dbReference type="Gene3D" id="3.40.50.2300">
    <property type="match status" value="1"/>
</dbReference>
<comment type="caution">
    <text evidence="5">The sequence shown here is derived from an EMBL/GenBank/DDBJ whole genome shotgun (WGS) entry which is preliminary data.</text>
</comment>
<dbReference type="PROSITE" id="PS50110">
    <property type="entry name" value="RESPONSE_REGULATORY"/>
    <property type="match status" value="1"/>
</dbReference>
<evidence type="ECO:0000259" key="4">
    <source>
        <dbReference type="PROSITE" id="PS50110"/>
    </source>
</evidence>
<comment type="function">
    <text evidence="2">May play the central regulatory role in sporulation. It may be an element of the effector pathway responsible for the activation of sporulation genes in response to nutritional stress. Spo0A may act in concert with spo0H (a sigma factor) to control the expression of some genes that are critical to the sporulation process.</text>
</comment>
<accession>A0ABR6WND1</accession>
<evidence type="ECO:0000313" key="5">
    <source>
        <dbReference type="EMBL" id="MBC3797954.1"/>
    </source>
</evidence>
<evidence type="ECO:0000256" key="2">
    <source>
        <dbReference type="ARBA" id="ARBA00024867"/>
    </source>
</evidence>
<dbReference type="InterPro" id="IPR011006">
    <property type="entry name" value="CheY-like_superfamily"/>
</dbReference>
<dbReference type="Proteomes" id="UP000653358">
    <property type="component" value="Unassembled WGS sequence"/>
</dbReference>
<feature type="domain" description="Response regulatory" evidence="4">
    <location>
        <begin position="1"/>
        <end position="62"/>
    </location>
</feature>
<protein>
    <recommendedName>
        <fullName evidence="1">Stage 0 sporulation protein A homolog</fullName>
    </recommendedName>
</protein>